<gene>
    <name evidence="6" type="primary">Dgri\GH23641</name>
    <name evidence="6" type="ORF">Dgri_GH23641</name>
</gene>
<keyword evidence="3" id="KW-0206">Cytoskeleton</keyword>
<dbReference type="InterPro" id="IPR029135">
    <property type="entry name" value="PPP1R35_C"/>
</dbReference>
<evidence type="ECO:0000259" key="5">
    <source>
        <dbReference type="Pfam" id="PF15503"/>
    </source>
</evidence>
<evidence type="ECO:0000256" key="4">
    <source>
        <dbReference type="ARBA" id="ARBA00029452"/>
    </source>
</evidence>
<protein>
    <submittedName>
        <fullName evidence="6">GH23641</fullName>
    </submittedName>
</protein>
<comment type="similarity">
    <text evidence="4">Belongs to the PPP1R35 family.</text>
</comment>
<dbReference type="GO" id="GO:0005814">
    <property type="term" value="C:centriole"/>
    <property type="evidence" value="ECO:0007669"/>
    <property type="project" value="UniProtKB-SubCell"/>
</dbReference>
<name>B4K0C2_DROGR</name>
<evidence type="ECO:0000313" key="7">
    <source>
        <dbReference type="Proteomes" id="UP000001070"/>
    </source>
</evidence>
<dbReference type="HOGENOM" id="CLU_1306049_0_0_1"/>
<dbReference type="FunCoup" id="B4K0C2">
    <property type="interactions" value="25"/>
</dbReference>
<sequence length="199" mass="22646">MPMKRKELSKHAKIDIPRQVIRRNTGNAPPNVCVKANNGSQMEDTMQEQLHPIQRKTPQQAAGNKLAIPQFNTMIGRKHEIISMPQMTIQVNPNLTPRTMASIAPKITQKMNFPPNTTVFKDLASLNVNDTLRELARPKAVRKKTTKEATKPNIMEPQLSDYLEEVHQLFLVLPEPSLVMSFPMEDFDFLGAIKRHDML</sequence>
<evidence type="ECO:0000256" key="1">
    <source>
        <dbReference type="ARBA" id="ARBA00004114"/>
    </source>
</evidence>
<reference evidence="6 7" key="1">
    <citation type="journal article" date="2007" name="Nature">
        <title>Evolution of genes and genomes on the Drosophila phylogeny.</title>
        <authorList>
            <consortium name="Drosophila 12 Genomes Consortium"/>
            <person name="Clark A.G."/>
            <person name="Eisen M.B."/>
            <person name="Smith D.R."/>
            <person name="Bergman C.M."/>
            <person name="Oliver B."/>
            <person name="Markow T.A."/>
            <person name="Kaufman T.C."/>
            <person name="Kellis M."/>
            <person name="Gelbart W."/>
            <person name="Iyer V.N."/>
            <person name="Pollard D.A."/>
            <person name="Sackton T.B."/>
            <person name="Larracuente A.M."/>
            <person name="Singh N.D."/>
            <person name="Abad J.P."/>
            <person name="Abt D.N."/>
            <person name="Adryan B."/>
            <person name="Aguade M."/>
            <person name="Akashi H."/>
            <person name="Anderson W.W."/>
            <person name="Aquadro C.F."/>
            <person name="Ardell D.H."/>
            <person name="Arguello R."/>
            <person name="Artieri C.G."/>
            <person name="Barbash D.A."/>
            <person name="Barker D."/>
            <person name="Barsanti P."/>
            <person name="Batterham P."/>
            <person name="Batzoglou S."/>
            <person name="Begun D."/>
            <person name="Bhutkar A."/>
            <person name="Blanco E."/>
            <person name="Bosak S.A."/>
            <person name="Bradley R.K."/>
            <person name="Brand A.D."/>
            <person name="Brent M.R."/>
            <person name="Brooks A.N."/>
            <person name="Brown R.H."/>
            <person name="Butlin R.K."/>
            <person name="Caggese C."/>
            <person name="Calvi B.R."/>
            <person name="Bernardo de Carvalho A."/>
            <person name="Caspi A."/>
            <person name="Castrezana S."/>
            <person name="Celniker S.E."/>
            <person name="Chang J.L."/>
            <person name="Chapple C."/>
            <person name="Chatterji S."/>
            <person name="Chinwalla A."/>
            <person name="Civetta A."/>
            <person name="Clifton S.W."/>
            <person name="Comeron J.M."/>
            <person name="Costello J.C."/>
            <person name="Coyne J.A."/>
            <person name="Daub J."/>
            <person name="David R.G."/>
            <person name="Delcher A.L."/>
            <person name="Delehaunty K."/>
            <person name="Do C.B."/>
            <person name="Ebling H."/>
            <person name="Edwards K."/>
            <person name="Eickbush T."/>
            <person name="Evans J.D."/>
            <person name="Filipski A."/>
            <person name="Findeiss S."/>
            <person name="Freyhult E."/>
            <person name="Fulton L."/>
            <person name="Fulton R."/>
            <person name="Garcia A.C."/>
            <person name="Gardiner A."/>
            <person name="Garfield D.A."/>
            <person name="Garvin B.E."/>
            <person name="Gibson G."/>
            <person name="Gilbert D."/>
            <person name="Gnerre S."/>
            <person name="Godfrey J."/>
            <person name="Good R."/>
            <person name="Gotea V."/>
            <person name="Gravely B."/>
            <person name="Greenberg A.J."/>
            <person name="Griffiths-Jones S."/>
            <person name="Gross S."/>
            <person name="Guigo R."/>
            <person name="Gustafson E.A."/>
            <person name="Haerty W."/>
            <person name="Hahn M.W."/>
            <person name="Halligan D.L."/>
            <person name="Halpern A.L."/>
            <person name="Halter G.M."/>
            <person name="Han M.V."/>
            <person name="Heger A."/>
            <person name="Hillier L."/>
            <person name="Hinrichs A.S."/>
            <person name="Holmes I."/>
            <person name="Hoskins R.A."/>
            <person name="Hubisz M.J."/>
            <person name="Hultmark D."/>
            <person name="Huntley M.A."/>
            <person name="Jaffe D.B."/>
            <person name="Jagadeeshan S."/>
            <person name="Jeck W.R."/>
            <person name="Johnson J."/>
            <person name="Jones C.D."/>
            <person name="Jordan W.C."/>
            <person name="Karpen G.H."/>
            <person name="Kataoka E."/>
            <person name="Keightley P.D."/>
            <person name="Kheradpour P."/>
            <person name="Kirkness E.F."/>
            <person name="Koerich L.B."/>
            <person name="Kristiansen K."/>
            <person name="Kudrna D."/>
            <person name="Kulathinal R.J."/>
            <person name="Kumar S."/>
            <person name="Kwok R."/>
            <person name="Lander E."/>
            <person name="Langley C.H."/>
            <person name="Lapoint R."/>
            <person name="Lazzaro B.P."/>
            <person name="Lee S.J."/>
            <person name="Levesque L."/>
            <person name="Li R."/>
            <person name="Lin C.F."/>
            <person name="Lin M.F."/>
            <person name="Lindblad-Toh K."/>
            <person name="Llopart A."/>
            <person name="Long M."/>
            <person name="Low L."/>
            <person name="Lozovsky E."/>
            <person name="Lu J."/>
            <person name="Luo M."/>
            <person name="Machado C.A."/>
            <person name="Makalowski W."/>
            <person name="Marzo M."/>
            <person name="Matsuda M."/>
            <person name="Matzkin L."/>
            <person name="McAllister B."/>
            <person name="McBride C.S."/>
            <person name="McKernan B."/>
            <person name="McKernan K."/>
            <person name="Mendez-Lago M."/>
            <person name="Minx P."/>
            <person name="Mollenhauer M.U."/>
            <person name="Montooth K."/>
            <person name="Mount S.M."/>
            <person name="Mu X."/>
            <person name="Myers E."/>
            <person name="Negre B."/>
            <person name="Newfeld S."/>
            <person name="Nielsen R."/>
            <person name="Noor M.A."/>
            <person name="O'Grady P."/>
            <person name="Pachter L."/>
            <person name="Papaceit M."/>
            <person name="Parisi M.J."/>
            <person name="Parisi M."/>
            <person name="Parts L."/>
            <person name="Pedersen J.S."/>
            <person name="Pesole G."/>
            <person name="Phillippy A.M."/>
            <person name="Ponting C.P."/>
            <person name="Pop M."/>
            <person name="Porcelli D."/>
            <person name="Powell J.R."/>
            <person name="Prohaska S."/>
            <person name="Pruitt K."/>
            <person name="Puig M."/>
            <person name="Quesneville H."/>
            <person name="Ram K.R."/>
            <person name="Rand D."/>
            <person name="Rasmussen M.D."/>
            <person name="Reed L.K."/>
            <person name="Reenan R."/>
            <person name="Reily A."/>
            <person name="Remington K.A."/>
            <person name="Rieger T.T."/>
            <person name="Ritchie M.G."/>
            <person name="Robin C."/>
            <person name="Rogers Y.H."/>
            <person name="Rohde C."/>
            <person name="Rozas J."/>
            <person name="Rubenfield M.J."/>
            <person name="Ruiz A."/>
            <person name="Russo S."/>
            <person name="Salzberg S.L."/>
            <person name="Sanchez-Gracia A."/>
            <person name="Saranga D.J."/>
            <person name="Sato H."/>
            <person name="Schaeffer S.W."/>
            <person name="Schatz M.C."/>
            <person name="Schlenke T."/>
            <person name="Schwartz R."/>
            <person name="Segarra C."/>
            <person name="Singh R.S."/>
            <person name="Sirot L."/>
            <person name="Sirota M."/>
            <person name="Sisneros N.B."/>
            <person name="Smith C.D."/>
            <person name="Smith T.F."/>
            <person name="Spieth J."/>
            <person name="Stage D.E."/>
            <person name="Stark A."/>
            <person name="Stephan W."/>
            <person name="Strausberg R.L."/>
            <person name="Strempel S."/>
            <person name="Sturgill D."/>
            <person name="Sutton G."/>
            <person name="Sutton G.G."/>
            <person name="Tao W."/>
            <person name="Teichmann S."/>
            <person name="Tobari Y.N."/>
            <person name="Tomimura Y."/>
            <person name="Tsolas J.M."/>
            <person name="Valente V.L."/>
            <person name="Venter E."/>
            <person name="Venter J.C."/>
            <person name="Vicario S."/>
            <person name="Vieira F.G."/>
            <person name="Vilella A.J."/>
            <person name="Villasante A."/>
            <person name="Walenz B."/>
            <person name="Wang J."/>
            <person name="Wasserman M."/>
            <person name="Watts T."/>
            <person name="Wilson D."/>
            <person name="Wilson R.K."/>
            <person name="Wing R.A."/>
            <person name="Wolfner M.F."/>
            <person name="Wong A."/>
            <person name="Wong G.K."/>
            <person name="Wu C.I."/>
            <person name="Wu G."/>
            <person name="Yamamoto D."/>
            <person name="Yang H.P."/>
            <person name="Yang S.P."/>
            <person name="Yorke J.A."/>
            <person name="Yoshida K."/>
            <person name="Zdobnov E."/>
            <person name="Zhang P."/>
            <person name="Zhang Y."/>
            <person name="Zimin A.V."/>
            <person name="Baldwin J."/>
            <person name="Abdouelleil A."/>
            <person name="Abdulkadir J."/>
            <person name="Abebe A."/>
            <person name="Abera B."/>
            <person name="Abreu J."/>
            <person name="Acer S.C."/>
            <person name="Aftuck L."/>
            <person name="Alexander A."/>
            <person name="An P."/>
            <person name="Anderson E."/>
            <person name="Anderson S."/>
            <person name="Arachi H."/>
            <person name="Azer M."/>
            <person name="Bachantsang P."/>
            <person name="Barry A."/>
            <person name="Bayul T."/>
            <person name="Berlin A."/>
            <person name="Bessette D."/>
            <person name="Bloom T."/>
            <person name="Blye J."/>
            <person name="Boguslavskiy L."/>
            <person name="Bonnet C."/>
            <person name="Boukhgalter B."/>
            <person name="Bourzgui I."/>
            <person name="Brown A."/>
            <person name="Cahill P."/>
            <person name="Channer S."/>
            <person name="Cheshatsang Y."/>
            <person name="Chuda L."/>
            <person name="Citroen M."/>
            <person name="Collymore A."/>
            <person name="Cooke P."/>
            <person name="Costello M."/>
            <person name="D'Aco K."/>
            <person name="Daza R."/>
            <person name="De Haan G."/>
            <person name="DeGray S."/>
            <person name="DeMaso C."/>
            <person name="Dhargay N."/>
            <person name="Dooley K."/>
            <person name="Dooley E."/>
            <person name="Doricent M."/>
            <person name="Dorje P."/>
            <person name="Dorjee K."/>
            <person name="Dupes A."/>
            <person name="Elong R."/>
            <person name="Falk J."/>
            <person name="Farina A."/>
            <person name="Faro S."/>
            <person name="Ferguson D."/>
            <person name="Fisher S."/>
            <person name="Foley C.D."/>
            <person name="Franke A."/>
            <person name="Friedrich D."/>
            <person name="Gadbois L."/>
            <person name="Gearin G."/>
            <person name="Gearin C.R."/>
            <person name="Giannoukos G."/>
            <person name="Goode T."/>
            <person name="Graham J."/>
            <person name="Grandbois E."/>
            <person name="Grewal S."/>
            <person name="Gyaltsen K."/>
            <person name="Hafez N."/>
            <person name="Hagos B."/>
            <person name="Hall J."/>
            <person name="Henson C."/>
            <person name="Hollinger A."/>
            <person name="Honan T."/>
            <person name="Huard M.D."/>
            <person name="Hughes L."/>
            <person name="Hurhula B."/>
            <person name="Husby M.E."/>
            <person name="Kamat A."/>
            <person name="Kanga B."/>
            <person name="Kashin S."/>
            <person name="Khazanovich D."/>
            <person name="Kisner P."/>
            <person name="Lance K."/>
            <person name="Lara M."/>
            <person name="Lee W."/>
            <person name="Lennon N."/>
            <person name="Letendre F."/>
            <person name="LeVine R."/>
            <person name="Lipovsky A."/>
            <person name="Liu X."/>
            <person name="Liu J."/>
            <person name="Liu S."/>
            <person name="Lokyitsang T."/>
            <person name="Lokyitsang Y."/>
            <person name="Lubonja R."/>
            <person name="Lui A."/>
            <person name="MacDonald P."/>
            <person name="Magnisalis V."/>
            <person name="Maru K."/>
            <person name="Matthews C."/>
            <person name="McCusker W."/>
            <person name="McDonough S."/>
            <person name="Mehta T."/>
            <person name="Meldrim J."/>
            <person name="Meneus L."/>
            <person name="Mihai O."/>
            <person name="Mihalev A."/>
            <person name="Mihova T."/>
            <person name="Mittelman R."/>
            <person name="Mlenga V."/>
            <person name="Montmayeur A."/>
            <person name="Mulrain L."/>
            <person name="Navidi A."/>
            <person name="Naylor J."/>
            <person name="Negash T."/>
            <person name="Nguyen T."/>
            <person name="Nguyen N."/>
            <person name="Nicol R."/>
            <person name="Norbu C."/>
            <person name="Norbu N."/>
            <person name="Novod N."/>
            <person name="O'Neill B."/>
            <person name="Osman S."/>
            <person name="Markiewicz E."/>
            <person name="Oyono O.L."/>
            <person name="Patti C."/>
            <person name="Phunkhang P."/>
            <person name="Pierre F."/>
            <person name="Priest M."/>
            <person name="Raghuraman S."/>
            <person name="Rege F."/>
            <person name="Reyes R."/>
            <person name="Rise C."/>
            <person name="Rogov P."/>
            <person name="Ross K."/>
            <person name="Ryan E."/>
            <person name="Settipalli S."/>
            <person name="Shea T."/>
            <person name="Sherpa N."/>
            <person name="Shi L."/>
            <person name="Shih D."/>
            <person name="Sparrow T."/>
            <person name="Spaulding J."/>
            <person name="Stalker J."/>
            <person name="Stange-Thomann N."/>
            <person name="Stavropoulos S."/>
            <person name="Stone C."/>
            <person name="Strader C."/>
            <person name="Tesfaye S."/>
            <person name="Thomson T."/>
            <person name="Thoulutsang Y."/>
            <person name="Thoulutsang D."/>
            <person name="Topham K."/>
            <person name="Topping I."/>
            <person name="Tsamla T."/>
            <person name="Vassiliev H."/>
            <person name="Vo A."/>
            <person name="Wangchuk T."/>
            <person name="Wangdi T."/>
            <person name="Weiand M."/>
            <person name="Wilkinson J."/>
            <person name="Wilson A."/>
            <person name="Yadav S."/>
            <person name="Young G."/>
            <person name="Yu Q."/>
            <person name="Zembek L."/>
            <person name="Zhong D."/>
            <person name="Zimmer A."/>
            <person name="Zwirko Z."/>
            <person name="Jaffe D.B."/>
            <person name="Alvarez P."/>
            <person name="Brockman W."/>
            <person name="Butler J."/>
            <person name="Chin C."/>
            <person name="Gnerre S."/>
            <person name="Grabherr M."/>
            <person name="Kleber M."/>
            <person name="Mauceli E."/>
            <person name="MacCallum I."/>
        </authorList>
    </citation>
    <scope>NUCLEOTIDE SEQUENCE [LARGE SCALE GENOMIC DNA]</scope>
    <source>
        <strain evidence="7">Tucson 15287-2541.00</strain>
    </source>
</reference>
<dbReference type="AlphaFoldDB" id="B4K0C2"/>
<comment type="subcellular location">
    <subcellularLocation>
        <location evidence="1">Cytoplasm</location>
        <location evidence="1">Cytoskeleton</location>
        <location evidence="1">Microtubule organizing center</location>
        <location evidence="1">Centrosome</location>
        <location evidence="1">Centriole</location>
    </subcellularLocation>
</comment>
<dbReference type="PhylomeDB" id="B4K0C2"/>
<keyword evidence="2" id="KW-0963">Cytoplasm</keyword>
<dbReference type="OMA" id="NCPGRRE"/>
<evidence type="ECO:0000256" key="3">
    <source>
        <dbReference type="ARBA" id="ARBA00023212"/>
    </source>
</evidence>
<evidence type="ECO:0000313" key="6">
    <source>
        <dbReference type="EMBL" id="EDV93972.1"/>
    </source>
</evidence>
<dbReference type="eggNOG" id="ENOG502TB9M">
    <property type="taxonomic scope" value="Eukaryota"/>
</dbReference>
<dbReference type="InParanoid" id="B4K0C2"/>
<proteinExistence type="inferred from homology"/>
<keyword evidence="7" id="KW-1185">Reference proteome</keyword>
<dbReference type="GO" id="GO:0007099">
    <property type="term" value="P:centriole replication"/>
    <property type="evidence" value="ECO:0007669"/>
    <property type="project" value="EnsemblMetazoa"/>
</dbReference>
<organism evidence="7">
    <name type="scientific">Drosophila grimshawi</name>
    <name type="common">Hawaiian fruit fly</name>
    <name type="synonym">Idiomyia grimshawi</name>
    <dbReference type="NCBI Taxonomy" id="7222"/>
    <lineage>
        <taxon>Eukaryota</taxon>
        <taxon>Metazoa</taxon>
        <taxon>Ecdysozoa</taxon>
        <taxon>Arthropoda</taxon>
        <taxon>Hexapoda</taxon>
        <taxon>Insecta</taxon>
        <taxon>Pterygota</taxon>
        <taxon>Neoptera</taxon>
        <taxon>Endopterygota</taxon>
        <taxon>Diptera</taxon>
        <taxon>Brachycera</taxon>
        <taxon>Muscomorpha</taxon>
        <taxon>Ephydroidea</taxon>
        <taxon>Drosophilidae</taxon>
        <taxon>Drosophila</taxon>
        <taxon>Hawaiian Drosophila</taxon>
    </lineage>
</organism>
<dbReference type="Proteomes" id="UP000001070">
    <property type="component" value="Unassembled WGS sequence"/>
</dbReference>
<dbReference type="Pfam" id="PF15503">
    <property type="entry name" value="PPP1R35_C"/>
    <property type="match status" value="1"/>
</dbReference>
<feature type="domain" description="Protein phosphatase 1 regulatory subunit 35 C-terminal" evidence="5">
    <location>
        <begin position="100"/>
        <end position="166"/>
    </location>
</feature>
<dbReference type="OrthoDB" id="8191506at2759"/>
<dbReference type="KEGG" id="dgr:6570504"/>
<dbReference type="EMBL" id="CH916411">
    <property type="protein sequence ID" value="EDV93972.1"/>
    <property type="molecule type" value="Genomic_DNA"/>
</dbReference>
<accession>B4K0C2</accession>
<evidence type="ECO:0000256" key="2">
    <source>
        <dbReference type="ARBA" id="ARBA00022490"/>
    </source>
</evidence>